<name>A0ACC0V2A5_9HYPO</name>
<evidence type="ECO:0000313" key="1">
    <source>
        <dbReference type="EMBL" id="KAI9899953.1"/>
    </source>
</evidence>
<evidence type="ECO:0000313" key="2">
    <source>
        <dbReference type="Proteomes" id="UP001163324"/>
    </source>
</evidence>
<proteinExistence type="predicted"/>
<reference evidence="1" key="1">
    <citation type="submission" date="2022-10" db="EMBL/GenBank/DDBJ databases">
        <title>Complete Genome of Trichothecium roseum strain YXFP-22015, a Plant Pathogen Isolated from Citrus.</title>
        <authorList>
            <person name="Wang Y."/>
            <person name="Zhu L."/>
        </authorList>
    </citation>
    <scope>NUCLEOTIDE SEQUENCE</scope>
    <source>
        <strain evidence="1">YXFP-22015</strain>
    </source>
</reference>
<sequence length="695" mass="76011">MASPTTEQLFISMLRSDHIKDHLLPHLRTSDICAVRSASAACSNLLTKRLFTRVHISFSASTFTKQSRVAALARVGHHVEHLTFSLPHSEATFLPPLVHPATGGEISFLYSPHTSMGSVLTRPKYANTELGEILTQQYPPLFHAATNVPSFINALRPLSNLRHLTVRCPGQDPAERYRRSTVDYALISLRIAVERAPLEKLHKLSLSSLHPGAFNYLRHNGGYGAVPSAGKRWSQIRKLSISVESWDFHGPSPGTDHLKMMEDYVRNFAGKLEKFSFGWVGHKGPCPVALPADAPLFGNGPQKASRKLFHEVTSPMSPLPTLPPRPPVRFPRLRYMQVRNATMSAAQLKDLIQAHRDTVKQFDFESVVLANQGSWEDALSPVARDDSWSRSSSNGSSSSSSSQHSVLSSEGADDFLSSPSAAVEAASRELLDLDLGGFGFSDEEREVIESLSSEVAAAASSRLSTSSDGFSTKIKRKRTRRHHHSRSHSKEDELEQAPSLYSERPPPCRSNSSASSPRHPKISTRLHLHRSKDSGLRSPRTPTPTIPEADVSAPILSTDSLPVLLQPTVYDPAAARGDQGISTVQRNIEQEQQHRRLAEDAGARTSALQRAKEAVLMKLSREFCSGVNTGAGAGADAAAVAGGRRMRQRPTVTGAVSACRMMPSRDFMSCGSEVLEDRMTIESQTALVPLIFSRA</sequence>
<dbReference type="EMBL" id="CM047943">
    <property type="protein sequence ID" value="KAI9899953.1"/>
    <property type="molecule type" value="Genomic_DNA"/>
</dbReference>
<comment type="caution">
    <text evidence="1">The sequence shown here is derived from an EMBL/GenBank/DDBJ whole genome shotgun (WGS) entry which is preliminary data.</text>
</comment>
<protein>
    <submittedName>
        <fullName evidence="1">Uncharacterized protein</fullName>
    </submittedName>
</protein>
<gene>
    <name evidence="1" type="ORF">N3K66_004215</name>
</gene>
<organism evidence="1 2">
    <name type="scientific">Trichothecium roseum</name>
    <dbReference type="NCBI Taxonomy" id="47278"/>
    <lineage>
        <taxon>Eukaryota</taxon>
        <taxon>Fungi</taxon>
        <taxon>Dikarya</taxon>
        <taxon>Ascomycota</taxon>
        <taxon>Pezizomycotina</taxon>
        <taxon>Sordariomycetes</taxon>
        <taxon>Hypocreomycetidae</taxon>
        <taxon>Hypocreales</taxon>
        <taxon>Hypocreales incertae sedis</taxon>
        <taxon>Trichothecium</taxon>
    </lineage>
</organism>
<dbReference type="Proteomes" id="UP001163324">
    <property type="component" value="Chromosome 4"/>
</dbReference>
<keyword evidence="2" id="KW-1185">Reference proteome</keyword>
<accession>A0ACC0V2A5</accession>